<gene>
    <name evidence="1" type="ORF">ETD86_31665</name>
</gene>
<dbReference type="SUPFAM" id="SSF52540">
    <property type="entry name" value="P-loop containing nucleoside triphosphate hydrolases"/>
    <property type="match status" value="1"/>
</dbReference>
<dbReference type="Gene3D" id="3.40.50.300">
    <property type="entry name" value="P-loop containing nucleotide triphosphate hydrolases"/>
    <property type="match status" value="1"/>
</dbReference>
<dbReference type="RefSeq" id="WP_138670293.1">
    <property type="nucleotide sequence ID" value="NZ_VCKY01000128.1"/>
</dbReference>
<keyword evidence="2" id="KW-1185">Reference proteome</keyword>
<accession>A0A5S4F8H4</accession>
<sequence length="92" mass="9643">MIGTVQVAAGIAFRTAPGLTATYVLVMPAEGFAPIVVARLAKLVVRDAERIIVLEHGTIVKSGTHHEPMAAGGRYARLFRPQAQGHAEAAVA</sequence>
<evidence type="ECO:0000313" key="1">
    <source>
        <dbReference type="EMBL" id="TMR12898.1"/>
    </source>
</evidence>
<proteinExistence type="predicted"/>
<name>A0A5S4F8H4_9ACTN</name>
<dbReference type="Proteomes" id="UP000309128">
    <property type="component" value="Unassembled WGS sequence"/>
</dbReference>
<dbReference type="EMBL" id="VCKY01000128">
    <property type="protein sequence ID" value="TMR12898.1"/>
    <property type="molecule type" value="Genomic_DNA"/>
</dbReference>
<comment type="caution">
    <text evidence="1">The sequence shown here is derived from an EMBL/GenBank/DDBJ whole genome shotgun (WGS) entry which is preliminary data.</text>
</comment>
<dbReference type="OrthoDB" id="3432487at2"/>
<reference evidence="1 2" key="1">
    <citation type="submission" date="2019-05" db="EMBL/GenBank/DDBJ databases">
        <title>Draft genome sequence of Nonomuraea turkmeniaca DSM 43926.</title>
        <authorList>
            <person name="Saricaoglu S."/>
            <person name="Isik K."/>
        </authorList>
    </citation>
    <scope>NUCLEOTIDE SEQUENCE [LARGE SCALE GENOMIC DNA]</scope>
    <source>
        <strain evidence="1 2">DSM 43926</strain>
    </source>
</reference>
<evidence type="ECO:0000313" key="2">
    <source>
        <dbReference type="Proteomes" id="UP000309128"/>
    </source>
</evidence>
<evidence type="ECO:0008006" key="3">
    <source>
        <dbReference type="Google" id="ProtNLM"/>
    </source>
</evidence>
<dbReference type="InterPro" id="IPR027417">
    <property type="entry name" value="P-loop_NTPase"/>
</dbReference>
<protein>
    <recommendedName>
        <fullName evidence="3">ABC transporter ATP-binding protein</fullName>
    </recommendedName>
</protein>
<organism evidence="1 2">
    <name type="scientific">Nonomuraea turkmeniaca</name>
    <dbReference type="NCBI Taxonomy" id="103838"/>
    <lineage>
        <taxon>Bacteria</taxon>
        <taxon>Bacillati</taxon>
        <taxon>Actinomycetota</taxon>
        <taxon>Actinomycetes</taxon>
        <taxon>Streptosporangiales</taxon>
        <taxon>Streptosporangiaceae</taxon>
        <taxon>Nonomuraea</taxon>
    </lineage>
</organism>
<dbReference type="AlphaFoldDB" id="A0A5S4F8H4"/>